<feature type="chain" id="PRO_5001516036" evidence="1">
    <location>
        <begin position="18"/>
        <end position="112"/>
    </location>
</feature>
<evidence type="ECO:0000256" key="1">
    <source>
        <dbReference type="SAM" id="SignalP"/>
    </source>
</evidence>
<proteinExistence type="evidence at transcript level"/>
<reference evidence="2" key="1">
    <citation type="submission" date="2014-03" db="EMBL/GenBank/DDBJ databases">
        <title>The sialotranscriptome of Amblyomma triste, Amblyomma parvum and Amblyomma cajennense ticks, uncovered by 454-based RNA-seq.</title>
        <authorList>
            <person name="Garcia G.R."/>
            <person name="Gardinassi L.G."/>
            <person name="Ribeiro J.M."/>
            <person name="Anatriello E."/>
            <person name="Ferreira B.R."/>
            <person name="Moreira H.N."/>
            <person name="Mafra C."/>
            <person name="Olegario M.M."/>
            <person name="Szabo P.J."/>
            <person name="Miranda-Santos I.K."/>
            <person name="Maruyama S.R."/>
        </authorList>
    </citation>
    <scope>NUCLEOTIDE SEQUENCE</scope>
    <source>
        <strain evidence="2">Mato Grasso do Sul</strain>
        <tissue evidence="2">Salivary glands</tissue>
    </source>
</reference>
<keyword evidence="1" id="KW-0732">Signal</keyword>
<sequence>LLRILQLLIPLLRLANASTSCSPPDCSPPTLLSRPMLISTCGHLFEPSSARSSRPSSLCRHGCDHSSATSNDAGLRSIIKEEPATITEPTTSGPPAPCSLPTYAHFTASSLL</sequence>
<organism evidence="2">
    <name type="scientific">Amblyomma triste</name>
    <name type="common">Neotropical tick</name>
    <dbReference type="NCBI Taxonomy" id="251400"/>
    <lineage>
        <taxon>Eukaryota</taxon>
        <taxon>Metazoa</taxon>
        <taxon>Ecdysozoa</taxon>
        <taxon>Arthropoda</taxon>
        <taxon>Chelicerata</taxon>
        <taxon>Arachnida</taxon>
        <taxon>Acari</taxon>
        <taxon>Parasitiformes</taxon>
        <taxon>Ixodida</taxon>
        <taxon>Ixodoidea</taxon>
        <taxon>Ixodidae</taxon>
        <taxon>Amblyomminae</taxon>
        <taxon>Amblyomma</taxon>
    </lineage>
</organism>
<accession>A0A023G1Q3</accession>
<feature type="non-terminal residue" evidence="2">
    <location>
        <position position="1"/>
    </location>
</feature>
<evidence type="ECO:0000313" key="2">
    <source>
        <dbReference type="EMBL" id="JAC27689.1"/>
    </source>
</evidence>
<dbReference type="AlphaFoldDB" id="A0A023G1Q3"/>
<dbReference type="EMBL" id="GBBM01007729">
    <property type="protein sequence ID" value="JAC27689.1"/>
    <property type="molecule type" value="mRNA"/>
</dbReference>
<protein>
    <submittedName>
        <fullName evidence="2">Putative secreted mucin</fullName>
    </submittedName>
</protein>
<name>A0A023G1Q3_AMBTT</name>
<feature type="signal peptide" evidence="1">
    <location>
        <begin position="1"/>
        <end position="17"/>
    </location>
</feature>